<accession>A0AAN7KMK4</accession>
<protein>
    <submittedName>
        <fullName evidence="2">Uncharacterized protein</fullName>
    </submittedName>
</protein>
<evidence type="ECO:0000256" key="1">
    <source>
        <dbReference type="SAM" id="MobiDB-lite"/>
    </source>
</evidence>
<feature type="region of interest" description="Disordered" evidence="1">
    <location>
        <begin position="1"/>
        <end position="71"/>
    </location>
</feature>
<feature type="compositionally biased region" description="Low complexity" evidence="1">
    <location>
        <begin position="113"/>
        <end position="123"/>
    </location>
</feature>
<reference evidence="2 3" key="1">
    <citation type="journal article" date="2023" name="Hortic Res">
        <title>Pangenome of water caltrop reveals structural variations and asymmetric subgenome divergence after allopolyploidization.</title>
        <authorList>
            <person name="Zhang X."/>
            <person name="Chen Y."/>
            <person name="Wang L."/>
            <person name="Yuan Y."/>
            <person name="Fang M."/>
            <person name="Shi L."/>
            <person name="Lu R."/>
            <person name="Comes H.P."/>
            <person name="Ma Y."/>
            <person name="Chen Y."/>
            <person name="Huang G."/>
            <person name="Zhou Y."/>
            <person name="Zheng Z."/>
            <person name="Qiu Y."/>
        </authorList>
    </citation>
    <scope>NUCLEOTIDE SEQUENCE [LARGE SCALE GENOMIC DNA]</scope>
    <source>
        <strain evidence="2">F231</strain>
    </source>
</reference>
<feature type="region of interest" description="Disordered" evidence="1">
    <location>
        <begin position="94"/>
        <end position="123"/>
    </location>
</feature>
<feature type="compositionally biased region" description="Low complexity" evidence="1">
    <location>
        <begin position="52"/>
        <end position="65"/>
    </location>
</feature>
<evidence type="ECO:0000313" key="3">
    <source>
        <dbReference type="Proteomes" id="UP001346149"/>
    </source>
</evidence>
<dbReference type="AlphaFoldDB" id="A0AAN7KMK4"/>
<evidence type="ECO:0000313" key="2">
    <source>
        <dbReference type="EMBL" id="KAK4769407.1"/>
    </source>
</evidence>
<dbReference type="EMBL" id="JAXQNO010000021">
    <property type="protein sequence ID" value="KAK4769407.1"/>
    <property type="molecule type" value="Genomic_DNA"/>
</dbReference>
<gene>
    <name evidence="2" type="ORF">SAY86_027557</name>
</gene>
<dbReference type="Proteomes" id="UP001346149">
    <property type="component" value="Unassembled WGS sequence"/>
</dbReference>
<name>A0AAN7KMK4_TRANT</name>
<proteinExistence type="predicted"/>
<dbReference type="PANTHER" id="PTHR46863:SF2">
    <property type="entry name" value="LYSM DOMAIN RECEPTOR-LIKE KINASE 3"/>
    <property type="match status" value="1"/>
</dbReference>
<organism evidence="2 3">
    <name type="scientific">Trapa natans</name>
    <name type="common">Water chestnut</name>
    <dbReference type="NCBI Taxonomy" id="22666"/>
    <lineage>
        <taxon>Eukaryota</taxon>
        <taxon>Viridiplantae</taxon>
        <taxon>Streptophyta</taxon>
        <taxon>Embryophyta</taxon>
        <taxon>Tracheophyta</taxon>
        <taxon>Spermatophyta</taxon>
        <taxon>Magnoliopsida</taxon>
        <taxon>eudicotyledons</taxon>
        <taxon>Gunneridae</taxon>
        <taxon>Pentapetalae</taxon>
        <taxon>rosids</taxon>
        <taxon>malvids</taxon>
        <taxon>Myrtales</taxon>
        <taxon>Lythraceae</taxon>
        <taxon>Trapa</taxon>
    </lineage>
</organism>
<feature type="compositionally biased region" description="Low complexity" evidence="1">
    <location>
        <begin position="94"/>
        <end position="103"/>
    </location>
</feature>
<comment type="caution">
    <text evidence="2">The sequence shown here is derived from an EMBL/GenBank/DDBJ whole genome shotgun (WGS) entry which is preliminary data.</text>
</comment>
<dbReference type="PANTHER" id="PTHR46863">
    <property type="entry name" value="OS09G0572100 PROTEIN"/>
    <property type="match status" value="1"/>
</dbReference>
<sequence length="123" mass="13045">MCRTKMAADAIEPKPQRPNRPSSSRNSKPSSLENNFSGLNFAGYNANQNNYSTNSSLSAPPSISSIKDHISPENPNIYYFSEIHAATNGLSIRRFSSSSTSPRGAAPCAAETSSSSRGSSGGR</sequence>
<keyword evidence="3" id="KW-1185">Reference proteome</keyword>
<feature type="compositionally biased region" description="Low complexity" evidence="1">
    <location>
        <begin position="19"/>
        <end position="31"/>
    </location>
</feature>